<dbReference type="EMBL" id="JAWWNJ010000105">
    <property type="protein sequence ID" value="KAK6992943.1"/>
    <property type="molecule type" value="Genomic_DNA"/>
</dbReference>
<keyword evidence="2" id="KW-1185">Reference proteome</keyword>
<evidence type="ECO:0000313" key="2">
    <source>
        <dbReference type="Proteomes" id="UP001362999"/>
    </source>
</evidence>
<evidence type="ECO:0008006" key="3">
    <source>
        <dbReference type="Google" id="ProtNLM"/>
    </source>
</evidence>
<evidence type="ECO:0000313" key="1">
    <source>
        <dbReference type="EMBL" id="KAK6992943.1"/>
    </source>
</evidence>
<sequence length="74" mass="8117">MLLLTAAALLTLGLRRRHVGWAAAYVVRSLLSFVSSISLTPFRTQNRRPTTTGSEHTTGTTTFPDICLTAKVDR</sequence>
<gene>
    <name evidence="1" type="ORF">R3P38DRAFT_123693</name>
</gene>
<dbReference type="Proteomes" id="UP001362999">
    <property type="component" value="Unassembled WGS sequence"/>
</dbReference>
<name>A0AAV9ZWM9_9AGAR</name>
<organism evidence="1 2">
    <name type="scientific">Favolaschia claudopus</name>
    <dbReference type="NCBI Taxonomy" id="2862362"/>
    <lineage>
        <taxon>Eukaryota</taxon>
        <taxon>Fungi</taxon>
        <taxon>Dikarya</taxon>
        <taxon>Basidiomycota</taxon>
        <taxon>Agaricomycotina</taxon>
        <taxon>Agaricomycetes</taxon>
        <taxon>Agaricomycetidae</taxon>
        <taxon>Agaricales</taxon>
        <taxon>Marasmiineae</taxon>
        <taxon>Mycenaceae</taxon>
        <taxon>Favolaschia</taxon>
    </lineage>
</organism>
<protein>
    <recommendedName>
        <fullName evidence="3">Secreted protein</fullName>
    </recommendedName>
</protein>
<proteinExistence type="predicted"/>
<dbReference type="AlphaFoldDB" id="A0AAV9ZWM9"/>
<accession>A0AAV9ZWM9</accession>
<comment type="caution">
    <text evidence="1">The sequence shown here is derived from an EMBL/GenBank/DDBJ whole genome shotgun (WGS) entry which is preliminary data.</text>
</comment>
<reference evidence="1 2" key="1">
    <citation type="journal article" date="2024" name="J Genomics">
        <title>Draft genome sequencing and assembly of Favolaschia claudopus CIRM-BRFM 2984 isolated from oak limbs.</title>
        <authorList>
            <person name="Navarro D."/>
            <person name="Drula E."/>
            <person name="Chaduli D."/>
            <person name="Cazenave R."/>
            <person name="Ahrendt S."/>
            <person name="Wang J."/>
            <person name="Lipzen A."/>
            <person name="Daum C."/>
            <person name="Barry K."/>
            <person name="Grigoriev I.V."/>
            <person name="Favel A."/>
            <person name="Rosso M.N."/>
            <person name="Martin F."/>
        </authorList>
    </citation>
    <scope>NUCLEOTIDE SEQUENCE [LARGE SCALE GENOMIC DNA]</scope>
    <source>
        <strain evidence="1 2">CIRM-BRFM 2984</strain>
    </source>
</reference>